<comment type="caution">
    <text evidence="1">The sequence shown here is derived from an EMBL/GenBank/DDBJ whole genome shotgun (WGS) entry which is preliminary data.</text>
</comment>
<dbReference type="EMBL" id="LVLJ01001052">
    <property type="protein sequence ID" value="OAE31525.1"/>
    <property type="molecule type" value="Genomic_DNA"/>
</dbReference>
<protein>
    <submittedName>
        <fullName evidence="1">Uncharacterized protein</fullName>
    </submittedName>
</protein>
<evidence type="ECO:0000313" key="2">
    <source>
        <dbReference type="Proteomes" id="UP000077202"/>
    </source>
</evidence>
<organism evidence="1 2">
    <name type="scientific">Marchantia polymorpha subsp. ruderalis</name>
    <dbReference type="NCBI Taxonomy" id="1480154"/>
    <lineage>
        <taxon>Eukaryota</taxon>
        <taxon>Viridiplantae</taxon>
        <taxon>Streptophyta</taxon>
        <taxon>Embryophyta</taxon>
        <taxon>Marchantiophyta</taxon>
        <taxon>Marchantiopsida</taxon>
        <taxon>Marchantiidae</taxon>
        <taxon>Marchantiales</taxon>
        <taxon>Marchantiaceae</taxon>
        <taxon>Marchantia</taxon>
    </lineage>
</organism>
<keyword evidence="2" id="KW-1185">Reference proteome</keyword>
<dbReference type="Proteomes" id="UP000077202">
    <property type="component" value="Unassembled WGS sequence"/>
</dbReference>
<proteinExistence type="predicted"/>
<name>A0A176WGU9_MARPO</name>
<accession>A0A176WGU9</accession>
<reference evidence="1" key="1">
    <citation type="submission" date="2016-03" db="EMBL/GenBank/DDBJ databases">
        <title>Mechanisms controlling the formation of the plant cell surface in tip-growing cells are functionally conserved among land plants.</title>
        <authorList>
            <person name="Honkanen S."/>
            <person name="Jones V.A."/>
            <person name="Morieri G."/>
            <person name="Champion C."/>
            <person name="Hetherington A.J."/>
            <person name="Kelly S."/>
            <person name="Saint-Marcoux D."/>
            <person name="Proust H."/>
            <person name="Prescott H."/>
            <person name="Dolan L."/>
        </authorList>
    </citation>
    <scope>NUCLEOTIDE SEQUENCE [LARGE SCALE GENOMIC DNA]</scope>
    <source>
        <tissue evidence="1">Whole gametophyte</tissue>
    </source>
</reference>
<gene>
    <name evidence="1" type="ORF">AXG93_2475s1000</name>
</gene>
<sequence length="105" mass="12017">MRDEALWQTEDIQAKRKRDYDSKLPKDHEIQAEGMMLLYDNRHEDFPGKLHTRWMGPYRVTYIFPNGSLQLEDQQGNWLSTSVNGSRARDLAGFVSAAGAGSASW</sequence>
<evidence type="ECO:0000313" key="1">
    <source>
        <dbReference type="EMBL" id="OAE31525.1"/>
    </source>
</evidence>
<dbReference type="AlphaFoldDB" id="A0A176WGU9"/>